<keyword evidence="3" id="KW-1185">Reference proteome</keyword>
<accession>A0A0C1G9U9</accession>
<dbReference type="Pfam" id="PF01636">
    <property type="entry name" value="APH"/>
    <property type="match status" value="1"/>
</dbReference>
<evidence type="ECO:0000313" key="2">
    <source>
        <dbReference type="EMBL" id="KIA96884.1"/>
    </source>
</evidence>
<dbReference type="EMBL" id="JSYN01000001">
    <property type="protein sequence ID" value="KIA96884.1"/>
    <property type="molecule type" value="Genomic_DNA"/>
</dbReference>
<dbReference type="GO" id="GO:0016740">
    <property type="term" value="F:transferase activity"/>
    <property type="evidence" value="ECO:0007669"/>
    <property type="project" value="UniProtKB-KW"/>
</dbReference>
<gene>
    <name evidence="2" type="ORF">OC25_00260</name>
</gene>
<dbReference type="InterPro" id="IPR011009">
    <property type="entry name" value="Kinase-like_dom_sf"/>
</dbReference>
<dbReference type="RefSeq" id="WP_039470511.1">
    <property type="nucleotide sequence ID" value="NZ_JSYN01000001.1"/>
</dbReference>
<dbReference type="Proteomes" id="UP000031246">
    <property type="component" value="Unassembled WGS sequence"/>
</dbReference>
<comment type="caution">
    <text evidence="2">The sequence shown here is derived from an EMBL/GenBank/DDBJ whole genome shotgun (WGS) entry which is preliminary data.</text>
</comment>
<proteinExistence type="predicted"/>
<dbReference type="InterPro" id="IPR002575">
    <property type="entry name" value="Aminoglycoside_PTrfase"/>
</dbReference>
<sequence length="363" mass="41723">MFQEVLGAYGLNVEKLTTEPFGSGLINHTWKVYGDGVAYILQEVNTEVFREPLNIARNIEAIKKYLDQTAPKYLFVAPISALNGDDFVVIDDHFYRIFPFVENSCSVDFVQEPEQAYHAAKQFGKFTRMLGAFNVNQLKPTILDFHNLPLRVEQFKVALENAGDARKAEAKFAIEEIIRLYEIEEQYVHMVDSGALNPRVIHHDTKISNVLLQVETGIGLCVIDLDTVMPGYFISDVGDMMRTYLSEANEEERDINKIAIREDVFAAIHKGYMEEMDSVLSFAEKQFFIYAGKFMIYMQAVRFITDFLNGDVYYKTSYPEHNLVRGLNQLDLLNKYMAKEARFEEIVKQINADRVNDPKKILN</sequence>
<dbReference type="AlphaFoldDB" id="A0A0C1G9U9"/>
<dbReference type="InterPro" id="IPR050249">
    <property type="entry name" value="Pseudomonas-type_ThrB"/>
</dbReference>
<name>A0A0C1G9U9_9SPHI</name>
<dbReference type="Gene3D" id="3.90.1200.10">
    <property type="match status" value="1"/>
</dbReference>
<protein>
    <submittedName>
        <fullName evidence="2">Aminoglycoside phosphotransferase</fullName>
    </submittedName>
</protein>
<evidence type="ECO:0000313" key="3">
    <source>
        <dbReference type="Proteomes" id="UP000031246"/>
    </source>
</evidence>
<dbReference type="SUPFAM" id="SSF56112">
    <property type="entry name" value="Protein kinase-like (PK-like)"/>
    <property type="match status" value="1"/>
</dbReference>
<keyword evidence="2" id="KW-0808">Transferase</keyword>
<dbReference type="PANTHER" id="PTHR21064:SF5">
    <property type="entry name" value="SLR1880 PROTEIN"/>
    <property type="match status" value="1"/>
</dbReference>
<organism evidence="2 3">
    <name type="scientific">Pedobacter kyungheensis</name>
    <dbReference type="NCBI Taxonomy" id="1069985"/>
    <lineage>
        <taxon>Bacteria</taxon>
        <taxon>Pseudomonadati</taxon>
        <taxon>Bacteroidota</taxon>
        <taxon>Sphingobacteriia</taxon>
        <taxon>Sphingobacteriales</taxon>
        <taxon>Sphingobacteriaceae</taxon>
        <taxon>Pedobacter</taxon>
    </lineage>
</organism>
<dbReference type="OrthoDB" id="526037at2"/>
<feature type="domain" description="Aminoglycoside phosphotransferase" evidence="1">
    <location>
        <begin position="18"/>
        <end position="253"/>
    </location>
</feature>
<dbReference type="PANTHER" id="PTHR21064">
    <property type="entry name" value="AMINOGLYCOSIDE PHOSPHOTRANSFERASE DOMAIN-CONTAINING PROTEIN-RELATED"/>
    <property type="match status" value="1"/>
</dbReference>
<reference evidence="2 3" key="1">
    <citation type="submission" date="2014-10" db="EMBL/GenBank/DDBJ databases">
        <title>Pedobacter Kyungheensis.</title>
        <authorList>
            <person name="Anderson B.M."/>
            <person name="Newman J.D."/>
        </authorList>
    </citation>
    <scope>NUCLEOTIDE SEQUENCE [LARGE SCALE GENOMIC DNA]</scope>
    <source>
        <strain evidence="2 3">KACC 16221</strain>
    </source>
</reference>
<evidence type="ECO:0000259" key="1">
    <source>
        <dbReference type="Pfam" id="PF01636"/>
    </source>
</evidence>